<organism evidence="1 2">
    <name type="scientific">Holospora elegans E1</name>
    <dbReference type="NCBI Taxonomy" id="1427503"/>
    <lineage>
        <taxon>Bacteria</taxon>
        <taxon>Pseudomonadati</taxon>
        <taxon>Pseudomonadota</taxon>
        <taxon>Alphaproteobacteria</taxon>
        <taxon>Holosporales</taxon>
        <taxon>Holosporaceae</taxon>
        <taxon>Holospora</taxon>
    </lineage>
</organism>
<accession>A0A023E0J8</accession>
<protein>
    <submittedName>
        <fullName evidence="1">Uncharacterized protein</fullName>
    </submittedName>
</protein>
<dbReference type="EMBL" id="BAUP01000113">
    <property type="protein sequence ID" value="GAJ46567.1"/>
    <property type="molecule type" value="Genomic_DNA"/>
</dbReference>
<evidence type="ECO:0000313" key="2">
    <source>
        <dbReference type="Proteomes" id="UP000024842"/>
    </source>
</evidence>
<reference evidence="1 2" key="1">
    <citation type="journal article" date="2014" name="FEMS Microbiol. Lett.">
        <title>Draft genome sequences of three Holospora species (Holospora obtusa, Holospora undulata, and Holospora elegans), endonuclear symbiotic bacteria of the ciliate Paramecium caudatum.</title>
        <authorList>
            <person name="Dohra H."/>
            <person name="Tanaka K."/>
            <person name="Suzuki T."/>
            <person name="Fujishima M."/>
            <person name="Suzuki H."/>
        </authorList>
    </citation>
    <scope>NUCLEOTIDE SEQUENCE [LARGE SCALE GENOMIC DNA]</scope>
    <source>
        <strain evidence="1 2">E1</strain>
    </source>
</reference>
<dbReference type="AlphaFoldDB" id="A0A023E0J8"/>
<dbReference type="Proteomes" id="UP000024842">
    <property type="component" value="Unassembled WGS sequence"/>
</dbReference>
<evidence type="ECO:0000313" key="1">
    <source>
        <dbReference type="EMBL" id="GAJ46567.1"/>
    </source>
</evidence>
<name>A0A023E0J8_9PROT</name>
<proteinExistence type="predicted"/>
<gene>
    <name evidence="1" type="ORF">HE1_00902</name>
</gene>
<comment type="caution">
    <text evidence="1">The sequence shown here is derived from an EMBL/GenBank/DDBJ whole genome shotgun (WGS) entry which is preliminary data.</text>
</comment>
<sequence>MTSSSKLLTEQVAEEANYQLREISKDARISRQLEAVIATRTHGIS</sequence>
<keyword evidence="2" id="KW-1185">Reference proteome</keyword>